<proteinExistence type="predicted"/>
<protein>
    <recommendedName>
        <fullName evidence="2">Histidine--tRNA ligase</fullName>
    </recommendedName>
</protein>
<dbReference type="InterPro" id="IPR045864">
    <property type="entry name" value="aa-tRNA-synth_II/BPL/LPL"/>
</dbReference>
<dbReference type="PROSITE" id="PS50862">
    <property type="entry name" value="AA_TRNA_LIGASE_II"/>
    <property type="match status" value="1"/>
</dbReference>
<gene>
    <name evidence="4" type="ORF">IV454_31690</name>
</gene>
<keyword evidence="4" id="KW-0328">Glycosyltransferase</keyword>
<keyword evidence="5" id="KW-1185">Reference proteome</keyword>
<reference evidence="4 5" key="1">
    <citation type="submission" date="2020-11" db="EMBL/GenBank/DDBJ databases">
        <authorList>
            <person name="Sun Q."/>
        </authorList>
    </citation>
    <scope>NUCLEOTIDE SEQUENCE [LARGE SCALE GENOMIC DNA]</scope>
    <source>
        <strain evidence="4 5">P8398</strain>
    </source>
</reference>
<dbReference type="Proteomes" id="UP000662888">
    <property type="component" value="Chromosome"/>
</dbReference>
<evidence type="ECO:0000313" key="5">
    <source>
        <dbReference type="Proteomes" id="UP000662888"/>
    </source>
</evidence>
<organism evidence="4 5">
    <name type="scientific">Massilia antarctica</name>
    <dbReference type="NCBI Taxonomy" id="2765360"/>
    <lineage>
        <taxon>Bacteria</taxon>
        <taxon>Pseudomonadati</taxon>
        <taxon>Pseudomonadota</taxon>
        <taxon>Betaproteobacteria</taxon>
        <taxon>Burkholderiales</taxon>
        <taxon>Oxalobacteraceae</taxon>
        <taxon>Telluria group</taxon>
        <taxon>Massilia</taxon>
    </lineage>
</organism>
<feature type="domain" description="Aminoacyl-transfer RNA synthetases class-II family profile" evidence="3">
    <location>
        <begin position="33"/>
        <end position="178"/>
    </location>
</feature>
<dbReference type="SUPFAM" id="SSF55681">
    <property type="entry name" value="Class II aaRS and biotin synthetases"/>
    <property type="match status" value="1"/>
</dbReference>
<evidence type="ECO:0000313" key="4">
    <source>
        <dbReference type="EMBL" id="QPI49914.1"/>
    </source>
</evidence>
<accession>A0AA48WEF1</accession>
<evidence type="ECO:0000259" key="3">
    <source>
        <dbReference type="PROSITE" id="PS50862"/>
    </source>
</evidence>
<evidence type="ECO:0000256" key="1">
    <source>
        <dbReference type="ARBA" id="ARBA00011738"/>
    </source>
</evidence>
<name>A0AA48WEF1_9BURK</name>
<dbReference type="PANTHER" id="PTHR43707">
    <property type="entry name" value="HISTIDYL-TRNA SYNTHETASE"/>
    <property type="match status" value="1"/>
</dbReference>
<dbReference type="Pfam" id="PF13393">
    <property type="entry name" value="tRNA-synt_His"/>
    <property type="match status" value="1"/>
</dbReference>
<dbReference type="EMBL" id="CP065053">
    <property type="protein sequence ID" value="QPI49914.1"/>
    <property type="molecule type" value="Genomic_DNA"/>
</dbReference>
<dbReference type="RefSeq" id="WP_206089527.1">
    <property type="nucleotide sequence ID" value="NZ_CP065053.1"/>
</dbReference>
<dbReference type="InterPro" id="IPR041715">
    <property type="entry name" value="HisRS-like_core"/>
</dbReference>
<dbReference type="GO" id="GO:0016757">
    <property type="term" value="F:glycosyltransferase activity"/>
    <property type="evidence" value="ECO:0007669"/>
    <property type="project" value="UniProtKB-KW"/>
</dbReference>
<comment type="subunit">
    <text evidence="1">Homodimer.</text>
</comment>
<dbReference type="PANTHER" id="PTHR43707:SF1">
    <property type="entry name" value="HISTIDINE--TRNA LIGASE, MITOCHONDRIAL-RELATED"/>
    <property type="match status" value="1"/>
</dbReference>
<sequence>MELKIEAQARGVRIIAGEEAKNRRVLLNQLIAIAEAAGFEEIVLPSIEPSGVYVDKAGPEILSQMYVFPDKKNRSLCLRPEATATVQLIADKHFARQKNVKLWYFERCWRYERPQEGRYREFFQFGLEVLNPDSDTICDELIALAEEMVGLKTSGYVLARAVKRGLDYYTTDGFEIAVPALGAQKQVVGGGTYRQGTGFAIGFDRLMLCNPVT</sequence>
<dbReference type="InterPro" id="IPR006195">
    <property type="entry name" value="aa-tRNA-synth_II"/>
</dbReference>
<dbReference type="Gene3D" id="3.30.930.10">
    <property type="entry name" value="Bira Bifunctional Protein, Domain 2"/>
    <property type="match status" value="2"/>
</dbReference>
<dbReference type="InterPro" id="IPR004516">
    <property type="entry name" value="HisRS/HisZ"/>
</dbReference>
<evidence type="ECO:0000256" key="2">
    <source>
        <dbReference type="ARBA" id="ARBA00017399"/>
    </source>
</evidence>
<keyword evidence="4" id="KW-0808">Transferase</keyword>